<proteinExistence type="predicted"/>
<evidence type="ECO:0000313" key="2">
    <source>
        <dbReference type="EMBL" id="CAG5100321.1"/>
    </source>
</evidence>
<organism evidence="2 3">
    <name type="scientific">Cotesia congregata</name>
    <name type="common">Parasitoid wasp</name>
    <name type="synonym">Apanteles congregatus</name>
    <dbReference type="NCBI Taxonomy" id="51543"/>
    <lineage>
        <taxon>Eukaryota</taxon>
        <taxon>Metazoa</taxon>
        <taxon>Ecdysozoa</taxon>
        <taxon>Arthropoda</taxon>
        <taxon>Hexapoda</taxon>
        <taxon>Insecta</taxon>
        <taxon>Pterygota</taxon>
        <taxon>Neoptera</taxon>
        <taxon>Endopterygota</taxon>
        <taxon>Hymenoptera</taxon>
        <taxon>Apocrita</taxon>
        <taxon>Ichneumonoidea</taxon>
        <taxon>Braconidae</taxon>
        <taxon>Microgastrinae</taxon>
        <taxon>Cotesia</taxon>
    </lineage>
</organism>
<feature type="compositionally biased region" description="Polar residues" evidence="1">
    <location>
        <begin position="87"/>
        <end position="112"/>
    </location>
</feature>
<accession>A0A8J2HGX4</accession>
<dbReference type="PANTHER" id="PTHR34239">
    <property type="entry name" value="APPLE DOMAIN-CONTAINING PROTEIN"/>
    <property type="match status" value="1"/>
</dbReference>
<dbReference type="OrthoDB" id="7555264at2759"/>
<feature type="compositionally biased region" description="Low complexity" evidence="1">
    <location>
        <begin position="114"/>
        <end position="127"/>
    </location>
</feature>
<feature type="region of interest" description="Disordered" evidence="1">
    <location>
        <begin position="143"/>
        <end position="162"/>
    </location>
</feature>
<sequence>MTCAAMTLHFFIFVPESSHGDYYDRRGHSSRRDDQDYRYHRDSRRSSSPRRYYERSRYNDSETDHYDSRSEYRSRSREKTVDDSSKNSRGTVSADTESINKNHTLPTSQPPVNTADPTTDPTADLTTQNTAPVDPTADLATQKTAPAPMSSATGVATSSTPGEQPLELEVLKIIGDRLNPDRVLLPAIHKDLAVRVEEIINKGLPTTEKKTLLQKFPPPENGLFMDPPKLNFEIKTNIPDSIVKRDDRIVEKQARISASLAGITKLMSMTLQLPQDQKLAMLEILGGVSRILADLQHEESEIRRSLILKNIDPSKRDILKSTSSNEWLFGGSLDEKFKAARLLESTAKKIKPAAQTGSNNESKNLKGPSRRPSYKSYNNSTTSGQKSTSSQKTYRSHKQPKKSYPQSKK</sequence>
<feature type="compositionally biased region" description="Basic residues" evidence="1">
    <location>
        <begin position="394"/>
        <end position="409"/>
    </location>
</feature>
<dbReference type="EMBL" id="CAJNRD030001122">
    <property type="protein sequence ID" value="CAG5100321.1"/>
    <property type="molecule type" value="Genomic_DNA"/>
</dbReference>
<evidence type="ECO:0000313" key="3">
    <source>
        <dbReference type="Proteomes" id="UP000786811"/>
    </source>
</evidence>
<feature type="region of interest" description="Disordered" evidence="1">
    <location>
        <begin position="21"/>
        <end position="134"/>
    </location>
</feature>
<dbReference type="AlphaFoldDB" id="A0A8J2HGX4"/>
<feature type="compositionally biased region" description="Basic and acidic residues" evidence="1">
    <location>
        <begin position="51"/>
        <end position="86"/>
    </location>
</feature>
<evidence type="ECO:0000256" key="1">
    <source>
        <dbReference type="SAM" id="MobiDB-lite"/>
    </source>
</evidence>
<protein>
    <submittedName>
        <fullName evidence="2">Uncharacterized protein</fullName>
    </submittedName>
</protein>
<dbReference type="Proteomes" id="UP000786811">
    <property type="component" value="Unassembled WGS sequence"/>
</dbReference>
<name>A0A8J2HGX4_COTCN</name>
<gene>
    <name evidence="2" type="ORF">HICCMSTLAB_LOCUS9495</name>
</gene>
<feature type="compositionally biased region" description="Basic and acidic residues" evidence="1">
    <location>
        <begin position="21"/>
        <end position="40"/>
    </location>
</feature>
<dbReference type="PANTHER" id="PTHR34239:SF2">
    <property type="entry name" value="TRANSPOSABLE ELEMENT P TRANSPOSASE_THAP9 CONSERVED DOMAIN-CONTAINING PROTEIN"/>
    <property type="match status" value="1"/>
</dbReference>
<reference evidence="2" key="1">
    <citation type="submission" date="2021-04" db="EMBL/GenBank/DDBJ databases">
        <authorList>
            <person name="Chebbi M.A.C M."/>
        </authorList>
    </citation>
    <scope>NUCLEOTIDE SEQUENCE</scope>
</reference>
<keyword evidence="3" id="KW-1185">Reference proteome</keyword>
<comment type="caution">
    <text evidence="2">The sequence shown here is derived from an EMBL/GenBank/DDBJ whole genome shotgun (WGS) entry which is preliminary data.</text>
</comment>
<feature type="region of interest" description="Disordered" evidence="1">
    <location>
        <begin position="350"/>
        <end position="409"/>
    </location>
</feature>
<feature type="compositionally biased region" description="Low complexity" evidence="1">
    <location>
        <begin position="380"/>
        <end position="393"/>
    </location>
</feature>